<dbReference type="EMBL" id="JARO02010797">
    <property type="protein sequence ID" value="KPP60399.1"/>
    <property type="molecule type" value="Genomic_DNA"/>
</dbReference>
<accession>A0A0P7ULL7</accession>
<dbReference type="InterPro" id="IPR046341">
    <property type="entry name" value="SET_dom_sf"/>
</dbReference>
<feature type="region of interest" description="Disordered" evidence="1">
    <location>
        <begin position="121"/>
        <end position="141"/>
    </location>
</feature>
<gene>
    <name evidence="2" type="ORF">Z043_121608</name>
</gene>
<feature type="compositionally biased region" description="Low complexity" evidence="1">
    <location>
        <begin position="122"/>
        <end position="131"/>
    </location>
</feature>
<dbReference type="AlphaFoldDB" id="A0A0P7ULL7"/>
<organism evidence="2 3">
    <name type="scientific">Scleropages formosus</name>
    <name type="common">Asian bonytongue</name>
    <name type="synonym">Osteoglossum formosum</name>
    <dbReference type="NCBI Taxonomy" id="113540"/>
    <lineage>
        <taxon>Eukaryota</taxon>
        <taxon>Metazoa</taxon>
        <taxon>Chordata</taxon>
        <taxon>Craniata</taxon>
        <taxon>Vertebrata</taxon>
        <taxon>Euteleostomi</taxon>
        <taxon>Actinopterygii</taxon>
        <taxon>Neopterygii</taxon>
        <taxon>Teleostei</taxon>
        <taxon>Osteoglossocephala</taxon>
        <taxon>Osteoglossomorpha</taxon>
        <taxon>Osteoglossiformes</taxon>
        <taxon>Osteoglossidae</taxon>
        <taxon>Scleropages</taxon>
    </lineage>
</organism>
<evidence type="ECO:0000256" key="1">
    <source>
        <dbReference type="SAM" id="MobiDB-lite"/>
    </source>
</evidence>
<proteinExistence type="predicted"/>
<evidence type="ECO:0000313" key="3">
    <source>
        <dbReference type="Proteomes" id="UP000034805"/>
    </source>
</evidence>
<name>A0A0P7ULL7_SCLFO</name>
<feature type="region of interest" description="Disordered" evidence="1">
    <location>
        <begin position="182"/>
        <end position="210"/>
    </location>
</feature>
<protein>
    <submittedName>
        <fullName evidence="2">MDS1 and EVI1 complex locus protein MDS1-like</fullName>
    </submittedName>
</protein>
<evidence type="ECO:0000313" key="2">
    <source>
        <dbReference type="EMBL" id="KPP60399.1"/>
    </source>
</evidence>
<dbReference type="Gene3D" id="2.170.270.10">
    <property type="entry name" value="SET domain"/>
    <property type="match status" value="1"/>
</dbReference>
<comment type="caution">
    <text evidence="2">The sequence shown here is derived from an EMBL/GenBank/DDBJ whole genome shotgun (WGS) entry which is preliminary data.</text>
</comment>
<sequence length="210" mass="22678">MWTTSCARALPGRDGHRGVIWGPGTNKVGQDRGRVGGVTSKAGWPGPLQWLSAHCHPDVMTEDVQEAEEHLIRALRCVSEPVRNCPLIAYDGHGDEADFAAAATLLEDVGHLEEDPALLVASPNPSSSVPSPGDPSPFQAPVYEADELPLPQDLELRDSSVAPCSLGVWACRHLDTGKSFGPYASQQRPRLRESGQDWEVGERSPVTTVW</sequence>
<dbReference type="Proteomes" id="UP000034805">
    <property type="component" value="Unassembled WGS sequence"/>
</dbReference>
<reference evidence="2 3" key="1">
    <citation type="submission" date="2015-08" db="EMBL/GenBank/DDBJ databases">
        <title>The genome of the Asian arowana (Scleropages formosus).</title>
        <authorList>
            <person name="Tan M.H."/>
            <person name="Gan H.M."/>
            <person name="Croft L.J."/>
            <person name="Austin C.M."/>
        </authorList>
    </citation>
    <scope>NUCLEOTIDE SEQUENCE [LARGE SCALE GENOMIC DNA]</scope>
    <source>
        <strain evidence="2">Aro1</strain>
    </source>
</reference>